<keyword evidence="3" id="KW-1185">Reference proteome</keyword>
<protein>
    <submittedName>
        <fullName evidence="2">Uncharacterized protein</fullName>
    </submittedName>
</protein>
<name>A0A368YE21_9HYPH</name>
<evidence type="ECO:0000313" key="2">
    <source>
        <dbReference type="EMBL" id="RCW77678.1"/>
    </source>
</evidence>
<evidence type="ECO:0000313" key="3">
    <source>
        <dbReference type="Proteomes" id="UP000253324"/>
    </source>
</evidence>
<sequence length="159" mass="16910">MHFEAPLPVESGGGLKTDGNSVDCVQSTSISNGDNRQEMGRKMCFYKSSIPILAVAVFVSATGPVFAFNVKNQVEVSEKANEIRNINFEQAAMIEARAYLCGTDEASDTAMKGGMRETGLPEDIAVEIVSDLASGIIDKAQEPGSKKICGKAKVQLSGF</sequence>
<evidence type="ECO:0000256" key="1">
    <source>
        <dbReference type="SAM" id="Phobius"/>
    </source>
</evidence>
<organism evidence="2 3">
    <name type="scientific">Phyllobacterium bourgognense</name>
    <dbReference type="NCBI Taxonomy" id="314236"/>
    <lineage>
        <taxon>Bacteria</taxon>
        <taxon>Pseudomonadati</taxon>
        <taxon>Pseudomonadota</taxon>
        <taxon>Alphaproteobacteria</taxon>
        <taxon>Hyphomicrobiales</taxon>
        <taxon>Phyllobacteriaceae</taxon>
        <taxon>Phyllobacterium</taxon>
    </lineage>
</organism>
<dbReference type="RefSeq" id="WP_114433049.1">
    <property type="nucleotide sequence ID" value="NZ_QPJM01000040.1"/>
</dbReference>
<dbReference type="Proteomes" id="UP000253324">
    <property type="component" value="Unassembled WGS sequence"/>
</dbReference>
<gene>
    <name evidence="2" type="ORF">C7476_14017</name>
</gene>
<keyword evidence="1" id="KW-0812">Transmembrane</keyword>
<keyword evidence="1" id="KW-0472">Membrane</keyword>
<dbReference type="AlphaFoldDB" id="A0A368YE21"/>
<feature type="transmembrane region" description="Helical" evidence="1">
    <location>
        <begin position="45"/>
        <end position="68"/>
    </location>
</feature>
<dbReference type="OrthoDB" id="8116107at2"/>
<dbReference type="EMBL" id="QPJM01000040">
    <property type="protein sequence ID" value="RCW77678.1"/>
    <property type="molecule type" value="Genomic_DNA"/>
</dbReference>
<reference evidence="2 3" key="1">
    <citation type="submission" date="2018-07" db="EMBL/GenBank/DDBJ databases">
        <title>Genomic Encyclopedia of Type Strains, Phase III (KMG-III): the genomes of soil and plant-associated and newly described type strains.</title>
        <authorList>
            <person name="Whitman W."/>
        </authorList>
    </citation>
    <scope>NUCLEOTIDE SEQUENCE [LARGE SCALE GENOMIC DNA]</scope>
    <source>
        <strain evidence="2 3">31-25a</strain>
    </source>
</reference>
<accession>A0A368YE21</accession>
<proteinExistence type="predicted"/>
<comment type="caution">
    <text evidence="2">The sequence shown here is derived from an EMBL/GenBank/DDBJ whole genome shotgun (WGS) entry which is preliminary data.</text>
</comment>
<keyword evidence="1" id="KW-1133">Transmembrane helix</keyword>